<dbReference type="InterPro" id="IPR005467">
    <property type="entry name" value="His_kinase_dom"/>
</dbReference>
<dbReference type="InterPro" id="IPR004358">
    <property type="entry name" value="Sig_transdc_His_kin-like_C"/>
</dbReference>
<keyword evidence="6" id="KW-0418">Kinase</keyword>
<sequence>MQQTLQAHPTADTTRATILIALTRQLYRAGQHDEALQYAAKARMISRALQYPKGEGNAWVASGHAYLRMGDYDSALAHFHKGHAAFTEAHELGRLADTYLYIGQAYDYQARYKEALEQYRAALNVLEERPHEDMQVRVLNSIGITYFNRGSYELALEHYLQAMKISATFPDKLYYATIVNNIGVVKMATTQYDEALRYFRLYRVAARALKHPQSEAVALLNIGEACIGMKLYKEANQYLDSALTRYGQIGDKRGMSFAEANLGDSYRNMGWFLNAETYYNESIGIAREIHSDEALVKSLLGLTDLYIRMQQPRRAVAPLAEVRTAAERSDAMPWMEKVYLYSSRLDSARGDYRSAYQWFKKYSHLNDSLFNERKSQQVVQMQELYESEKKDKEITLLSEAKKMEELKLSSNKTLLIISIIFFVLLTGLILYWGYIKARYAREVSEQHERISEAYEELKVLMDRVEEQNKMLATKNEALEELHREKDGLISVVAHDLRSPLNRIAGLATLVELGQSLDTDGKELLALMQKVCAEGNGLIRDLLDINQYAQQEALTLAPLNLGQFVGALAAHYTGALEKKQLTMVVRNDRDSVVQTDSHCLNRILDNILTNAIKFSPPGKRIFIDTESQPTAVTIRIRDEGPGFHPEDLTRVFRKFTRLSARPTGGESSTGLGLSIVKSLVEKLSGTVKLESVWGHGATFVITLPRNT</sequence>
<dbReference type="InterPro" id="IPR050351">
    <property type="entry name" value="BphY/WalK/GraS-like"/>
</dbReference>
<keyword evidence="3" id="KW-0597">Phosphoprotein</keyword>
<feature type="repeat" description="TPR" evidence="9">
    <location>
        <begin position="56"/>
        <end position="89"/>
    </location>
</feature>
<evidence type="ECO:0000313" key="14">
    <source>
        <dbReference type="Proteomes" id="UP001319080"/>
    </source>
</evidence>
<proteinExistence type="predicted"/>
<evidence type="ECO:0000256" key="6">
    <source>
        <dbReference type="ARBA" id="ARBA00022777"/>
    </source>
</evidence>
<keyword evidence="9" id="KW-0802">TPR repeat</keyword>
<dbReference type="SMART" id="SM00388">
    <property type="entry name" value="HisKA"/>
    <property type="match status" value="1"/>
</dbReference>
<evidence type="ECO:0000256" key="3">
    <source>
        <dbReference type="ARBA" id="ARBA00022553"/>
    </source>
</evidence>
<dbReference type="SMART" id="SM00387">
    <property type="entry name" value="HATPase_c"/>
    <property type="match status" value="1"/>
</dbReference>
<dbReference type="InterPro" id="IPR003661">
    <property type="entry name" value="HisK_dim/P_dom"/>
</dbReference>
<dbReference type="GO" id="GO:0000155">
    <property type="term" value="F:phosphorelay sensor kinase activity"/>
    <property type="evidence" value="ECO:0007669"/>
    <property type="project" value="InterPro"/>
</dbReference>
<dbReference type="CDD" id="cd00075">
    <property type="entry name" value="HATPase"/>
    <property type="match status" value="1"/>
</dbReference>
<name>A0AAP2GU11_9BACT</name>
<evidence type="ECO:0000256" key="2">
    <source>
        <dbReference type="ARBA" id="ARBA00012438"/>
    </source>
</evidence>
<gene>
    <name evidence="13" type="ORF">KK062_08170</name>
</gene>
<evidence type="ECO:0000256" key="8">
    <source>
        <dbReference type="ARBA" id="ARBA00023012"/>
    </source>
</evidence>
<keyword evidence="7" id="KW-0067">ATP-binding</keyword>
<protein>
    <recommendedName>
        <fullName evidence="2">histidine kinase</fullName>
        <ecNumber evidence="2">2.7.13.3</ecNumber>
    </recommendedName>
</protein>
<comment type="caution">
    <text evidence="13">The sequence shown here is derived from an EMBL/GenBank/DDBJ whole genome shotgun (WGS) entry which is preliminary data.</text>
</comment>
<keyword evidence="14" id="KW-1185">Reference proteome</keyword>
<keyword evidence="8" id="KW-0902">Two-component regulatory system</keyword>
<reference evidence="13 14" key="1">
    <citation type="submission" date="2021-05" db="EMBL/GenBank/DDBJ databases">
        <title>A Polyphasic approach of four new species of the genus Ohtaekwangia: Ohtaekwangia histidinii sp. nov., Ohtaekwangia cretensis sp. nov., Ohtaekwangia indiensis sp. nov., Ohtaekwangia reichenbachii sp. nov. from diverse environment.</title>
        <authorList>
            <person name="Octaviana S."/>
        </authorList>
    </citation>
    <scope>NUCLEOTIDE SEQUENCE [LARGE SCALE GENOMIC DNA]</scope>
    <source>
        <strain evidence="13 14">PWU5</strain>
    </source>
</reference>
<keyword evidence="5" id="KW-0547">Nucleotide-binding</keyword>
<dbReference type="GO" id="GO:0000156">
    <property type="term" value="F:phosphorelay response regulator activity"/>
    <property type="evidence" value="ECO:0007669"/>
    <property type="project" value="TreeGrafter"/>
</dbReference>
<evidence type="ECO:0000313" key="13">
    <source>
        <dbReference type="EMBL" id="MBT1708195.1"/>
    </source>
</evidence>
<evidence type="ECO:0000256" key="11">
    <source>
        <dbReference type="SAM" id="Phobius"/>
    </source>
</evidence>
<dbReference type="PRINTS" id="PR00344">
    <property type="entry name" value="BCTRLSENSOR"/>
</dbReference>
<dbReference type="SUPFAM" id="SSF55874">
    <property type="entry name" value="ATPase domain of HSP90 chaperone/DNA topoisomerase II/histidine kinase"/>
    <property type="match status" value="1"/>
</dbReference>
<dbReference type="PROSITE" id="PS50005">
    <property type="entry name" value="TPR"/>
    <property type="match status" value="3"/>
</dbReference>
<dbReference type="Proteomes" id="UP001319080">
    <property type="component" value="Unassembled WGS sequence"/>
</dbReference>
<dbReference type="Gene3D" id="1.10.287.130">
    <property type="match status" value="1"/>
</dbReference>
<dbReference type="Pfam" id="PF13181">
    <property type="entry name" value="TPR_8"/>
    <property type="match status" value="1"/>
</dbReference>
<dbReference type="SMART" id="SM00028">
    <property type="entry name" value="TPR"/>
    <property type="match status" value="7"/>
</dbReference>
<feature type="repeat" description="TPR" evidence="9">
    <location>
        <begin position="96"/>
        <end position="129"/>
    </location>
</feature>
<dbReference type="PANTHER" id="PTHR42878">
    <property type="entry name" value="TWO-COMPONENT HISTIDINE KINASE"/>
    <property type="match status" value="1"/>
</dbReference>
<dbReference type="InterPro" id="IPR011990">
    <property type="entry name" value="TPR-like_helical_dom_sf"/>
</dbReference>
<dbReference type="Pfam" id="PF00512">
    <property type="entry name" value="HisKA"/>
    <property type="match status" value="1"/>
</dbReference>
<dbReference type="InterPro" id="IPR036097">
    <property type="entry name" value="HisK_dim/P_sf"/>
</dbReference>
<keyword evidence="4" id="KW-0808">Transferase</keyword>
<comment type="catalytic activity">
    <reaction evidence="1">
        <text>ATP + protein L-histidine = ADP + protein N-phospho-L-histidine.</text>
        <dbReference type="EC" id="2.7.13.3"/>
    </reaction>
</comment>
<dbReference type="GO" id="GO:0005524">
    <property type="term" value="F:ATP binding"/>
    <property type="evidence" value="ECO:0007669"/>
    <property type="project" value="UniProtKB-KW"/>
</dbReference>
<dbReference type="InterPro" id="IPR003594">
    <property type="entry name" value="HATPase_dom"/>
</dbReference>
<dbReference type="Pfam" id="PF13424">
    <property type="entry name" value="TPR_12"/>
    <property type="match status" value="2"/>
</dbReference>
<dbReference type="Gene3D" id="3.30.565.10">
    <property type="entry name" value="Histidine kinase-like ATPase, C-terminal domain"/>
    <property type="match status" value="1"/>
</dbReference>
<dbReference type="RefSeq" id="WP_254083785.1">
    <property type="nucleotide sequence ID" value="NZ_JAHESE010000005.1"/>
</dbReference>
<dbReference type="CDD" id="cd00082">
    <property type="entry name" value="HisKA"/>
    <property type="match status" value="1"/>
</dbReference>
<dbReference type="GO" id="GO:0030295">
    <property type="term" value="F:protein kinase activator activity"/>
    <property type="evidence" value="ECO:0007669"/>
    <property type="project" value="TreeGrafter"/>
</dbReference>
<dbReference type="SUPFAM" id="SSF48452">
    <property type="entry name" value="TPR-like"/>
    <property type="match status" value="2"/>
</dbReference>
<keyword evidence="10" id="KW-0175">Coiled coil</keyword>
<accession>A0AAP2GU11</accession>
<dbReference type="EC" id="2.7.13.3" evidence="2"/>
<dbReference type="GO" id="GO:0007234">
    <property type="term" value="P:osmosensory signaling via phosphorelay pathway"/>
    <property type="evidence" value="ECO:0007669"/>
    <property type="project" value="TreeGrafter"/>
</dbReference>
<evidence type="ECO:0000256" key="5">
    <source>
        <dbReference type="ARBA" id="ARBA00022741"/>
    </source>
</evidence>
<dbReference type="SUPFAM" id="SSF47384">
    <property type="entry name" value="Homodimeric domain of signal transducing histidine kinase"/>
    <property type="match status" value="1"/>
</dbReference>
<keyword evidence="11" id="KW-0472">Membrane</keyword>
<evidence type="ECO:0000256" key="7">
    <source>
        <dbReference type="ARBA" id="ARBA00022840"/>
    </source>
</evidence>
<feature type="coiled-coil region" evidence="10">
    <location>
        <begin position="440"/>
        <end position="484"/>
    </location>
</feature>
<keyword evidence="11" id="KW-1133">Transmembrane helix</keyword>
<dbReference type="PANTHER" id="PTHR42878:SF7">
    <property type="entry name" value="SENSOR HISTIDINE KINASE GLRK"/>
    <property type="match status" value="1"/>
</dbReference>
<keyword evidence="11" id="KW-0812">Transmembrane</keyword>
<feature type="transmembrane region" description="Helical" evidence="11">
    <location>
        <begin position="414"/>
        <end position="434"/>
    </location>
</feature>
<feature type="repeat" description="TPR" evidence="9">
    <location>
        <begin position="136"/>
        <end position="169"/>
    </location>
</feature>
<feature type="domain" description="Histidine kinase" evidence="12">
    <location>
        <begin position="491"/>
        <end position="706"/>
    </location>
</feature>
<dbReference type="Pfam" id="PF02518">
    <property type="entry name" value="HATPase_c"/>
    <property type="match status" value="1"/>
</dbReference>
<evidence type="ECO:0000256" key="1">
    <source>
        <dbReference type="ARBA" id="ARBA00000085"/>
    </source>
</evidence>
<dbReference type="EMBL" id="JAHESE010000005">
    <property type="protein sequence ID" value="MBT1708195.1"/>
    <property type="molecule type" value="Genomic_DNA"/>
</dbReference>
<dbReference type="FunFam" id="3.30.565.10:FF:000006">
    <property type="entry name" value="Sensor histidine kinase WalK"/>
    <property type="match status" value="1"/>
</dbReference>
<evidence type="ECO:0000259" key="12">
    <source>
        <dbReference type="PROSITE" id="PS50109"/>
    </source>
</evidence>
<organism evidence="13 14">
    <name type="scientific">Dawidia cretensis</name>
    <dbReference type="NCBI Taxonomy" id="2782350"/>
    <lineage>
        <taxon>Bacteria</taxon>
        <taxon>Pseudomonadati</taxon>
        <taxon>Bacteroidota</taxon>
        <taxon>Cytophagia</taxon>
        <taxon>Cytophagales</taxon>
        <taxon>Chryseotaleaceae</taxon>
        <taxon>Dawidia</taxon>
    </lineage>
</organism>
<dbReference type="InterPro" id="IPR036890">
    <property type="entry name" value="HATPase_C_sf"/>
</dbReference>
<dbReference type="AlphaFoldDB" id="A0AAP2GU11"/>
<dbReference type="InterPro" id="IPR019734">
    <property type="entry name" value="TPR_rpt"/>
</dbReference>
<evidence type="ECO:0000256" key="9">
    <source>
        <dbReference type="PROSITE-ProRule" id="PRU00339"/>
    </source>
</evidence>
<evidence type="ECO:0000256" key="4">
    <source>
        <dbReference type="ARBA" id="ARBA00022679"/>
    </source>
</evidence>
<dbReference type="PROSITE" id="PS50109">
    <property type="entry name" value="HIS_KIN"/>
    <property type="match status" value="1"/>
</dbReference>
<dbReference type="Gene3D" id="1.25.40.10">
    <property type="entry name" value="Tetratricopeptide repeat domain"/>
    <property type="match status" value="3"/>
</dbReference>
<evidence type="ECO:0000256" key="10">
    <source>
        <dbReference type="SAM" id="Coils"/>
    </source>
</evidence>